<comment type="caution">
    <text evidence="1">The sequence shown here is derived from an EMBL/GenBank/DDBJ whole genome shotgun (WGS) entry which is preliminary data.</text>
</comment>
<dbReference type="AlphaFoldDB" id="A0AAW2F6H8"/>
<accession>A0AAW2F6H8</accession>
<gene>
    <name evidence="1" type="ORF">PUN28_013002</name>
</gene>
<dbReference type="Proteomes" id="UP001430953">
    <property type="component" value="Unassembled WGS sequence"/>
</dbReference>
<reference evidence="1 2" key="1">
    <citation type="submission" date="2023-03" db="EMBL/GenBank/DDBJ databases">
        <title>High recombination rates correlate with genetic variation in Cardiocondyla obscurior ants.</title>
        <authorList>
            <person name="Errbii M."/>
        </authorList>
    </citation>
    <scope>NUCLEOTIDE SEQUENCE [LARGE SCALE GENOMIC DNA]</scope>
    <source>
        <strain evidence="1">Alpha-2009</strain>
        <tissue evidence="1">Whole body</tissue>
    </source>
</reference>
<proteinExistence type="predicted"/>
<organism evidence="1 2">
    <name type="scientific">Cardiocondyla obscurior</name>
    <dbReference type="NCBI Taxonomy" id="286306"/>
    <lineage>
        <taxon>Eukaryota</taxon>
        <taxon>Metazoa</taxon>
        <taxon>Ecdysozoa</taxon>
        <taxon>Arthropoda</taxon>
        <taxon>Hexapoda</taxon>
        <taxon>Insecta</taxon>
        <taxon>Pterygota</taxon>
        <taxon>Neoptera</taxon>
        <taxon>Endopterygota</taxon>
        <taxon>Hymenoptera</taxon>
        <taxon>Apocrita</taxon>
        <taxon>Aculeata</taxon>
        <taxon>Formicoidea</taxon>
        <taxon>Formicidae</taxon>
        <taxon>Myrmicinae</taxon>
        <taxon>Cardiocondyla</taxon>
    </lineage>
</organism>
<dbReference type="EMBL" id="JADYXP020000013">
    <property type="protein sequence ID" value="KAL0111504.1"/>
    <property type="molecule type" value="Genomic_DNA"/>
</dbReference>
<evidence type="ECO:0000313" key="2">
    <source>
        <dbReference type="Proteomes" id="UP001430953"/>
    </source>
</evidence>
<evidence type="ECO:0008006" key="3">
    <source>
        <dbReference type="Google" id="ProtNLM"/>
    </source>
</evidence>
<sequence length="114" mass="13049">MSIMRPAGRARARLYAVINCAAWRACVSARLSALARKRVALSAPWPTVVKPPVPASRRDFYSASTLRDFEHDLTFAYPSPQVRDKSHCCCSAGFYFILFFPPELHRFQFLRRNL</sequence>
<evidence type="ECO:0000313" key="1">
    <source>
        <dbReference type="EMBL" id="KAL0111504.1"/>
    </source>
</evidence>
<protein>
    <recommendedName>
        <fullName evidence="3">Secreted protein</fullName>
    </recommendedName>
</protein>
<name>A0AAW2F6H8_9HYME</name>
<keyword evidence="2" id="KW-1185">Reference proteome</keyword>